<keyword evidence="3" id="KW-1185">Reference proteome</keyword>
<organism evidence="2 3">
    <name type="scientific">Drechmeria coniospora</name>
    <name type="common">Nematophagous fungus</name>
    <name type="synonym">Meria coniospora</name>
    <dbReference type="NCBI Taxonomy" id="98403"/>
    <lineage>
        <taxon>Eukaryota</taxon>
        <taxon>Fungi</taxon>
        <taxon>Dikarya</taxon>
        <taxon>Ascomycota</taxon>
        <taxon>Pezizomycotina</taxon>
        <taxon>Sordariomycetes</taxon>
        <taxon>Hypocreomycetidae</taxon>
        <taxon>Hypocreales</taxon>
        <taxon>Ophiocordycipitaceae</taxon>
        <taxon>Drechmeria</taxon>
    </lineage>
</organism>
<feature type="region of interest" description="Disordered" evidence="1">
    <location>
        <begin position="131"/>
        <end position="161"/>
    </location>
</feature>
<dbReference type="Proteomes" id="UP000076580">
    <property type="component" value="Chromosome 02"/>
</dbReference>
<reference evidence="2 3" key="1">
    <citation type="journal article" date="2016" name="Sci. Rep.">
        <title>Insights into Adaptations to a Near-Obligate Nematode Endoparasitic Lifestyle from the Finished Genome of Drechmeria coniospora.</title>
        <authorList>
            <person name="Zhang L."/>
            <person name="Zhou Z."/>
            <person name="Guo Q."/>
            <person name="Fokkens L."/>
            <person name="Miskei M."/>
            <person name="Pocsi I."/>
            <person name="Zhang W."/>
            <person name="Chen M."/>
            <person name="Wang L."/>
            <person name="Sun Y."/>
            <person name="Donzelli B.G."/>
            <person name="Gibson D.M."/>
            <person name="Nelson D.R."/>
            <person name="Luo J.G."/>
            <person name="Rep M."/>
            <person name="Liu H."/>
            <person name="Yang S."/>
            <person name="Wang J."/>
            <person name="Krasnoff S.B."/>
            <person name="Xu Y."/>
            <person name="Molnar I."/>
            <person name="Lin M."/>
        </authorList>
    </citation>
    <scope>NUCLEOTIDE SEQUENCE [LARGE SCALE GENOMIC DNA]</scope>
    <source>
        <strain evidence="2 3">ARSEF 6962</strain>
    </source>
</reference>
<dbReference type="InParanoid" id="A0A151GK46"/>
<name>A0A151GK46_DRECN</name>
<evidence type="ECO:0000313" key="3">
    <source>
        <dbReference type="Proteomes" id="UP000076580"/>
    </source>
</evidence>
<gene>
    <name evidence="2" type="ORF">DCS_04391</name>
</gene>
<evidence type="ECO:0000313" key="2">
    <source>
        <dbReference type="EMBL" id="KYK57382.1"/>
    </source>
</evidence>
<protein>
    <submittedName>
        <fullName evidence="2">Uncharacterized protein</fullName>
    </submittedName>
</protein>
<sequence>MHRLHSQGVTDFYLTDRDKKNHYFAAEFEKQGFRVEPLHEENEMAVAKVLAVQQAGSAAPKGVLIFGPKGNAIRIWPLAGSPTDITDVSEYRLFVAKLSSIFGISVEEAAKIVNTERDLVILSKEKLPQMETETNVEENRPLNSAKSGKVPDKAPIESETNVEVEGHQHNAILAPLASETHAVSKITTIIPTIRILPTPH</sequence>
<dbReference type="EMBL" id="LAYC01000002">
    <property type="protein sequence ID" value="KYK57382.1"/>
    <property type="molecule type" value="Genomic_DNA"/>
</dbReference>
<comment type="caution">
    <text evidence="2">The sequence shown here is derived from an EMBL/GenBank/DDBJ whole genome shotgun (WGS) entry which is preliminary data.</text>
</comment>
<dbReference type="AlphaFoldDB" id="A0A151GK46"/>
<dbReference type="RefSeq" id="XP_040656734.1">
    <property type="nucleotide sequence ID" value="XM_040801701.1"/>
</dbReference>
<accession>A0A151GK46</accession>
<dbReference type="GeneID" id="63717034"/>
<proteinExistence type="predicted"/>
<evidence type="ECO:0000256" key="1">
    <source>
        <dbReference type="SAM" id="MobiDB-lite"/>
    </source>
</evidence>